<dbReference type="EMBL" id="JAHLQT010022636">
    <property type="protein sequence ID" value="KAG7166127.1"/>
    <property type="molecule type" value="Genomic_DNA"/>
</dbReference>
<sequence>VQVWRGVLRYSCGDGRVLTIPDVRAGRVVLRRMGDLLVTNEGEGGRGGTMQERTSNEVMRASGRPGGRIRWSAGLSSPEQYTEVAGGGCSSVSCSS</sequence>
<dbReference type="AlphaFoldDB" id="A0A8J5JWX0"/>
<feature type="non-terminal residue" evidence="1">
    <location>
        <position position="1"/>
    </location>
</feature>
<gene>
    <name evidence="1" type="ORF">Hamer_G010932</name>
</gene>
<keyword evidence="2" id="KW-1185">Reference proteome</keyword>
<reference evidence="1" key="1">
    <citation type="journal article" date="2021" name="Sci. Adv.">
        <title>The American lobster genome reveals insights on longevity, neural, and immune adaptations.</title>
        <authorList>
            <person name="Polinski J.M."/>
            <person name="Zimin A.V."/>
            <person name="Clark K.F."/>
            <person name="Kohn A.B."/>
            <person name="Sadowski N."/>
            <person name="Timp W."/>
            <person name="Ptitsyn A."/>
            <person name="Khanna P."/>
            <person name="Romanova D.Y."/>
            <person name="Williams P."/>
            <person name="Greenwood S.J."/>
            <person name="Moroz L.L."/>
            <person name="Walt D.R."/>
            <person name="Bodnar A.G."/>
        </authorList>
    </citation>
    <scope>NUCLEOTIDE SEQUENCE</scope>
    <source>
        <strain evidence="1">GMGI-L3</strain>
    </source>
</reference>
<organism evidence="1 2">
    <name type="scientific">Homarus americanus</name>
    <name type="common">American lobster</name>
    <dbReference type="NCBI Taxonomy" id="6706"/>
    <lineage>
        <taxon>Eukaryota</taxon>
        <taxon>Metazoa</taxon>
        <taxon>Ecdysozoa</taxon>
        <taxon>Arthropoda</taxon>
        <taxon>Crustacea</taxon>
        <taxon>Multicrustacea</taxon>
        <taxon>Malacostraca</taxon>
        <taxon>Eumalacostraca</taxon>
        <taxon>Eucarida</taxon>
        <taxon>Decapoda</taxon>
        <taxon>Pleocyemata</taxon>
        <taxon>Astacidea</taxon>
        <taxon>Nephropoidea</taxon>
        <taxon>Nephropidae</taxon>
        <taxon>Homarus</taxon>
    </lineage>
</organism>
<feature type="non-terminal residue" evidence="1">
    <location>
        <position position="96"/>
    </location>
</feature>
<evidence type="ECO:0000313" key="1">
    <source>
        <dbReference type="EMBL" id="KAG7166127.1"/>
    </source>
</evidence>
<evidence type="ECO:0000313" key="2">
    <source>
        <dbReference type="Proteomes" id="UP000747542"/>
    </source>
</evidence>
<protein>
    <submittedName>
        <fullName evidence="1">Uncharacterized protein</fullName>
    </submittedName>
</protein>
<proteinExistence type="predicted"/>
<accession>A0A8J5JWX0</accession>
<dbReference type="Proteomes" id="UP000747542">
    <property type="component" value="Unassembled WGS sequence"/>
</dbReference>
<name>A0A8J5JWX0_HOMAM</name>
<comment type="caution">
    <text evidence="1">The sequence shown here is derived from an EMBL/GenBank/DDBJ whole genome shotgun (WGS) entry which is preliminary data.</text>
</comment>